<name>A0A7W2R562_9FLAO</name>
<dbReference type="InterPro" id="IPR029057">
    <property type="entry name" value="PRTase-like"/>
</dbReference>
<evidence type="ECO:0000313" key="3">
    <source>
        <dbReference type="Proteomes" id="UP000541857"/>
    </source>
</evidence>
<dbReference type="InterPro" id="IPR050137">
    <property type="entry name" value="PyrR_bifunctional"/>
</dbReference>
<keyword evidence="2" id="KW-0328">Glycosyltransferase</keyword>
<evidence type="ECO:0000259" key="1">
    <source>
        <dbReference type="Pfam" id="PF00156"/>
    </source>
</evidence>
<keyword evidence="3" id="KW-1185">Reference proteome</keyword>
<comment type="caution">
    <text evidence="2">The sequence shown here is derived from an EMBL/GenBank/DDBJ whole genome shotgun (WGS) entry which is preliminary data.</text>
</comment>
<dbReference type="AlphaFoldDB" id="A0A7W2R562"/>
<accession>A0A7W2R562</accession>
<dbReference type="Gene3D" id="3.40.50.2020">
    <property type="match status" value="1"/>
</dbReference>
<evidence type="ECO:0000313" key="2">
    <source>
        <dbReference type="EMBL" id="MBA6154587.1"/>
    </source>
</evidence>
<protein>
    <submittedName>
        <fullName evidence="2">Phosphoribosyltransferase</fullName>
    </submittedName>
</protein>
<proteinExistence type="predicted"/>
<dbReference type="PANTHER" id="PTHR11608">
    <property type="entry name" value="BIFUNCTIONAL PROTEIN PYRR"/>
    <property type="match status" value="1"/>
</dbReference>
<organism evidence="2 3">
    <name type="scientific">Gelidibacter maritimus</name>
    <dbReference type="NCBI Taxonomy" id="2761487"/>
    <lineage>
        <taxon>Bacteria</taxon>
        <taxon>Pseudomonadati</taxon>
        <taxon>Bacteroidota</taxon>
        <taxon>Flavobacteriia</taxon>
        <taxon>Flavobacteriales</taxon>
        <taxon>Flavobacteriaceae</taxon>
        <taxon>Gelidibacter</taxon>
    </lineage>
</organism>
<feature type="domain" description="Phosphoribosyltransferase" evidence="1">
    <location>
        <begin position="7"/>
        <end position="144"/>
    </location>
</feature>
<dbReference type="Pfam" id="PF00156">
    <property type="entry name" value="Pribosyltran"/>
    <property type="match status" value="1"/>
</dbReference>
<reference evidence="2 3" key="1">
    <citation type="submission" date="2020-07" db="EMBL/GenBank/DDBJ databases">
        <title>Bacterium isolated from marine sediment.</title>
        <authorList>
            <person name="Shang D."/>
        </authorList>
    </citation>
    <scope>NUCLEOTIDE SEQUENCE [LARGE SCALE GENOMIC DNA]</scope>
    <source>
        <strain evidence="2 3">F6074</strain>
    </source>
</reference>
<sequence length="167" mass="18659">MTTSKQTILSHQEINHKIRRIAYQIYESNVDGTEVILAGIDSNGYILAEKLKSNLDKISDLKSVLCRVTIDKKNPLTPITTSVAASDYKNKSIVLIDDVLNSGSTLIYGVKHFLDVPLQQFKTAVLVNRNHKKFPVKADFKGISLSTSLHEHVEVVLTGKTYEAYLK</sequence>
<gene>
    <name evidence="2" type="ORF">H3Z82_17840</name>
</gene>
<dbReference type="GO" id="GO:0016757">
    <property type="term" value="F:glycosyltransferase activity"/>
    <property type="evidence" value="ECO:0007669"/>
    <property type="project" value="UniProtKB-KW"/>
</dbReference>
<dbReference type="InterPro" id="IPR000836">
    <property type="entry name" value="PRTase_dom"/>
</dbReference>
<dbReference type="EMBL" id="JACGLT010000021">
    <property type="protein sequence ID" value="MBA6154587.1"/>
    <property type="molecule type" value="Genomic_DNA"/>
</dbReference>
<dbReference type="PANTHER" id="PTHR11608:SF0">
    <property type="entry name" value="BIFUNCTIONAL PROTEIN PYRR"/>
    <property type="match status" value="1"/>
</dbReference>
<dbReference type="SUPFAM" id="SSF53271">
    <property type="entry name" value="PRTase-like"/>
    <property type="match status" value="1"/>
</dbReference>
<dbReference type="Proteomes" id="UP000541857">
    <property type="component" value="Unassembled WGS sequence"/>
</dbReference>
<keyword evidence="2" id="KW-0808">Transferase</keyword>
<dbReference type="CDD" id="cd06223">
    <property type="entry name" value="PRTases_typeI"/>
    <property type="match status" value="1"/>
</dbReference>
<dbReference type="RefSeq" id="WP_182206858.1">
    <property type="nucleotide sequence ID" value="NZ_JACGLT010000021.1"/>
</dbReference>